<organism evidence="1 2">
    <name type="scientific">Helicobacter heilmannii</name>
    <dbReference type="NCBI Taxonomy" id="35817"/>
    <lineage>
        <taxon>Bacteria</taxon>
        <taxon>Pseudomonadati</taxon>
        <taxon>Campylobacterota</taxon>
        <taxon>Epsilonproteobacteria</taxon>
        <taxon>Campylobacterales</taxon>
        <taxon>Helicobacteraceae</taxon>
        <taxon>Helicobacter</taxon>
    </lineage>
</organism>
<protein>
    <submittedName>
        <fullName evidence="1">Uncharacterized protein</fullName>
    </submittedName>
</protein>
<sequence>MLVQRAELVDNGNRHGLEWSSLNFDKDVCVELSLERWEF</sequence>
<proteinExistence type="predicted"/>
<gene>
    <name evidence="1" type="ORF">HHE01_11670</name>
</gene>
<name>A0A0K2XWX8_HELHE</name>
<dbReference type="EMBL" id="CDMK01000001">
    <property type="protein sequence ID" value="CRI34321.1"/>
    <property type="molecule type" value="Genomic_DNA"/>
</dbReference>
<dbReference type="AlphaFoldDB" id="A0A0K2XWX8"/>
<evidence type="ECO:0000313" key="1">
    <source>
        <dbReference type="EMBL" id="CRI34321.1"/>
    </source>
</evidence>
<evidence type="ECO:0000313" key="2">
    <source>
        <dbReference type="Proteomes" id="UP000046090"/>
    </source>
</evidence>
<accession>A0A0K2XWX8</accession>
<dbReference type="Proteomes" id="UP000046090">
    <property type="component" value="Unassembled WGS sequence"/>
</dbReference>
<dbReference type="STRING" id="1216962.BN341_6010"/>
<keyword evidence="2" id="KW-1185">Reference proteome</keyword>
<reference evidence="2" key="1">
    <citation type="submission" date="2014-12" db="EMBL/GenBank/DDBJ databases">
        <authorList>
            <person name="Smet A."/>
        </authorList>
    </citation>
    <scope>NUCLEOTIDE SEQUENCE [LARGE SCALE GENOMIC DNA]</scope>
</reference>